<feature type="compositionally biased region" description="Low complexity" evidence="1">
    <location>
        <begin position="15"/>
        <end position="28"/>
    </location>
</feature>
<feature type="compositionally biased region" description="Basic and acidic residues" evidence="1">
    <location>
        <begin position="1"/>
        <end position="11"/>
    </location>
</feature>
<evidence type="ECO:0000313" key="2">
    <source>
        <dbReference type="EMBL" id="MBJ7597835.1"/>
    </source>
</evidence>
<feature type="region of interest" description="Disordered" evidence="1">
    <location>
        <begin position="1"/>
        <end position="114"/>
    </location>
</feature>
<accession>A0A934K3L9</accession>
<feature type="compositionally biased region" description="Basic and acidic residues" evidence="1">
    <location>
        <begin position="61"/>
        <end position="80"/>
    </location>
</feature>
<sequence length="114" mass="12121">MSESDYRKAVEETQQETSTSDTPDATTAPERRGEEEGEGDEEDEPEPALREGSEEAATGRPGEDRHFHDTVEEAARRDAGAEDTGELTPGSSPVSSSGGGEPATSERDEVPARS</sequence>
<comment type="caution">
    <text evidence="2">The sequence shown here is derived from an EMBL/GenBank/DDBJ whole genome shotgun (WGS) entry which is preliminary data.</text>
</comment>
<gene>
    <name evidence="2" type="ORF">JF922_07085</name>
</gene>
<keyword evidence="3" id="KW-1185">Reference proteome</keyword>
<name>A0A934K3L9_9BACT</name>
<organism evidence="2 3">
    <name type="scientific">Candidatus Nephthysia bennettiae</name>
    <dbReference type="NCBI Taxonomy" id="3127016"/>
    <lineage>
        <taxon>Bacteria</taxon>
        <taxon>Bacillati</taxon>
        <taxon>Candidatus Dormiibacterota</taxon>
        <taxon>Candidatus Dormibacteria</taxon>
        <taxon>Candidatus Dormibacterales</taxon>
        <taxon>Candidatus Dormibacteraceae</taxon>
        <taxon>Candidatus Nephthysia</taxon>
    </lineage>
</organism>
<dbReference type="Proteomes" id="UP000612893">
    <property type="component" value="Unassembled WGS sequence"/>
</dbReference>
<evidence type="ECO:0000313" key="3">
    <source>
        <dbReference type="Proteomes" id="UP000612893"/>
    </source>
</evidence>
<proteinExistence type="predicted"/>
<feature type="compositionally biased region" description="Basic and acidic residues" evidence="1">
    <location>
        <begin position="104"/>
        <end position="114"/>
    </location>
</feature>
<reference evidence="2" key="1">
    <citation type="submission" date="2020-10" db="EMBL/GenBank/DDBJ databases">
        <title>Ca. Dormibacterota MAGs.</title>
        <authorList>
            <person name="Montgomery K."/>
        </authorList>
    </citation>
    <scope>NUCLEOTIDE SEQUENCE [LARGE SCALE GENOMIC DNA]</scope>
    <source>
        <strain evidence="2">SC8812_S17_10</strain>
    </source>
</reference>
<dbReference type="EMBL" id="JAEKNR010000082">
    <property type="protein sequence ID" value="MBJ7597835.1"/>
    <property type="molecule type" value="Genomic_DNA"/>
</dbReference>
<evidence type="ECO:0000256" key="1">
    <source>
        <dbReference type="SAM" id="MobiDB-lite"/>
    </source>
</evidence>
<feature type="compositionally biased region" description="Acidic residues" evidence="1">
    <location>
        <begin position="35"/>
        <end position="46"/>
    </location>
</feature>
<dbReference type="AlphaFoldDB" id="A0A934K3L9"/>
<dbReference type="RefSeq" id="WP_338200367.1">
    <property type="nucleotide sequence ID" value="NZ_JAEKNR010000082.1"/>
</dbReference>
<protein>
    <submittedName>
        <fullName evidence="2">Uncharacterized protein</fullName>
    </submittedName>
</protein>